<sequence length="439" mass="49796">MHTKLTALFVPIDAVGHVNAAIGQAEVLILAGHRVVFAVSDQWRGRLTKYGIEEVLLHYDTYDNDKDPAREWADRLQDNGVIKKDSTAIDNLINMTVNLMPYMIENAKVLDTLLAGLIPKIKPDVILVDHGFELTSVVKSGIPWVLVNSCNPLVHFDYPELPPPLSGLPAVGHRDEWKAFRAQAVKVCQPIRDMINKYLNSKGVPLLNDNKFVMYINNSKYLNIYGYPLELDYQDMRPLPPNWYRFDNLKRTEKGQPFDIPVTLRDRPGKLIYFSLGSMGSVDVENMKRLVTILSKSKHRFIVSKGPKHTEYELPDNMWGAATVPQIQVLSLVDLVITHGGNNTTTETFYFGKPMIVMPLLADQWDNAQRVHEKGFGIRLDAYQCSESELLTAIDKLLNDKKLIENLKTISKRIQSDNSIAKLPELIEKLVNKHDINNN</sequence>
<dbReference type="SUPFAM" id="SSF53756">
    <property type="entry name" value="UDP-Glycosyltransferase/glycogen phosphorylase"/>
    <property type="match status" value="1"/>
</dbReference>
<dbReference type="Proteomes" id="UP000728032">
    <property type="component" value="Unassembled WGS sequence"/>
</dbReference>
<name>A0A7R9QMK9_9ACAR</name>
<dbReference type="EMBL" id="CAJPVJ010003848">
    <property type="protein sequence ID" value="CAG2168007.1"/>
    <property type="molecule type" value="Genomic_DNA"/>
</dbReference>
<accession>A0A7R9QMK9</accession>
<dbReference type="OrthoDB" id="5835829at2759"/>
<dbReference type="CDD" id="cd03784">
    <property type="entry name" value="GT1_Gtf-like"/>
    <property type="match status" value="1"/>
</dbReference>
<keyword evidence="2" id="KW-0328">Glycosyltransferase</keyword>
<gene>
    <name evidence="4" type="ORF">ONB1V03_LOCUS7501</name>
</gene>
<organism evidence="4">
    <name type="scientific">Oppiella nova</name>
    <dbReference type="NCBI Taxonomy" id="334625"/>
    <lineage>
        <taxon>Eukaryota</taxon>
        <taxon>Metazoa</taxon>
        <taxon>Ecdysozoa</taxon>
        <taxon>Arthropoda</taxon>
        <taxon>Chelicerata</taxon>
        <taxon>Arachnida</taxon>
        <taxon>Acari</taxon>
        <taxon>Acariformes</taxon>
        <taxon>Sarcoptiformes</taxon>
        <taxon>Oribatida</taxon>
        <taxon>Brachypylina</taxon>
        <taxon>Oppioidea</taxon>
        <taxon>Oppiidae</taxon>
        <taxon>Oppiella</taxon>
    </lineage>
</organism>
<dbReference type="GO" id="GO:0008194">
    <property type="term" value="F:UDP-glycosyltransferase activity"/>
    <property type="evidence" value="ECO:0007669"/>
    <property type="project" value="InterPro"/>
</dbReference>
<evidence type="ECO:0000313" key="5">
    <source>
        <dbReference type="Proteomes" id="UP000728032"/>
    </source>
</evidence>
<keyword evidence="5" id="KW-1185">Reference proteome</keyword>
<dbReference type="Gene3D" id="3.40.50.2000">
    <property type="entry name" value="Glycogen Phosphorylase B"/>
    <property type="match status" value="2"/>
</dbReference>
<protein>
    <recommendedName>
        <fullName evidence="6">UDP-glycosyltransferase</fullName>
    </recommendedName>
</protein>
<dbReference type="EMBL" id="OC918673">
    <property type="protein sequence ID" value="CAD7649858.1"/>
    <property type="molecule type" value="Genomic_DNA"/>
</dbReference>
<evidence type="ECO:0000256" key="1">
    <source>
        <dbReference type="ARBA" id="ARBA00009995"/>
    </source>
</evidence>
<dbReference type="AlphaFoldDB" id="A0A7R9QMK9"/>
<dbReference type="PANTHER" id="PTHR48043">
    <property type="entry name" value="EG:EG0003.4 PROTEIN-RELATED"/>
    <property type="match status" value="1"/>
</dbReference>
<proteinExistence type="inferred from homology"/>
<dbReference type="PANTHER" id="PTHR48043:SF145">
    <property type="entry name" value="FI06409P-RELATED"/>
    <property type="match status" value="1"/>
</dbReference>
<dbReference type="InterPro" id="IPR002213">
    <property type="entry name" value="UDP_glucos_trans"/>
</dbReference>
<reference evidence="4" key="1">
    <citation type="submission" date="2020-11" db="EMBL/GenBank/DDBJ databases">
        <authorList>
            <person name="Tran Van P."/>
        </authorList>
    </citation>
    <scope>NUCLEOTIDE SEQUENCE</scope>
</reference>
<keyword evidence="3" id="KW-0808">Transferase</keyword>
<evidence type="ECO:0000256" key="3">
    <source>
        <dbReference type="ARBA" id="ARBA00022679"/>
    </source>
</evidence>
<evidence type="ECO:0000256" key="2">
    <source>
        <dbReference type="ARBA" id="ARBA00022676"/>
    </source>
</evidence>
<evidence type="ECO:0000313" key="4">
    <source>
        <dbReference type="EMBL" id="CAD7649858.1"/>
    </source>
</evidence>
<dbReference type="InterPro" id="IPR050271">
    <property type="entry name" value="UDP-glycosyltransferase"/>
</dbReference>
<comment type="similarity">
    <text evidence="1">Belongs to the UDP-glycosyltransferase family.</text>
</comment>
<dbReference type="Pfam" id="PF00201">
    <property type="entry name" value="UDPGT"/>
    <property type="match status" value="1"/>
</dbReference>
<evidence type="ECO:0008006" key="6">
    <source>
        <dbReference type="Google" id="ProtNLM"/>
    </source>
</evidence>